<feature type="transmembrane region" description="Helical" evidence="4">
    <location>
        <begin position="12"/>
        <end position="39"/>
    </location>
</feature>
<dbReference type="PANTHER" id="PTHR23534">
    <property type="entry name" value="MFS PERMEASE"/>
    <property type="match status" value="1"/>
</dbReference>
<dbReference type="InterPro" id="IPR036259">
    <property type="entry name" value="MFS_trans_sf"/>
</dbReference>
<proteinExistence type="predicted"/>
<keyword evidence="1 4" id="KW-0812">Transmembrane</keyword>
<feature type="transmembrane region" description="Helical" evidence="4">
    <location>
        <begin position="51"/>
        <end position="70"/>
    </location>
</feature>
<name>A0A3T0N3P1_9RHOB</name>
<dbReference type="Pfam" id="PF07690">
    <property type="entry name" value="MFS_1"/>
    <property type="match status" value="1"/>
</dbReference>
<evidence type="ECO:0000313" key="6">
    <source>
        <dbReference type="EMBL" id="AZV78646.1"/>
    </source>
</evidence>
<feature type="transmembrane region" description="Helical" evidence="4">
    <location>
        <begin position="370"/>
        <end position="388"/>
    </location>
</feature>
<evidence type="ECO:0000259" key="5">
    <source>
        <dbReference type="PROSITE" id="PS50850"/>
    </source>
</evidence>
<dbReference type="SUPFAM" id="SSF103473">
    <property type="entry name" value="MFS general substrate transporter"/>
    <property type="match status" value="1"/>
</dbReference>
<keyword evidence="2 4" id="KW-1133">Transmembrane helix</keyword>
<evidence type="ECO:0000256" key="2">
    <source>
        <dbReference type="ARBA" id="ARBA00022989"/>
    </source>
</evidence>
<feature type="transmembrane region" description="Helical" evidence="4">
    <location>
        <begin position="77"/>
        <end position="95"/>
    </location>
</feature>
<dbReference type="KEGG" id="sedi:EBB79_12685"/>
<evidence type="ECO:0000313" key="7">
    <source>
        <dbReference type="Proteomes" id="UP000283063"/>
    </source>
</evidence>
<dbReference type="GO" id="GO:0022857">
    <property type="term" value="F:transmembrane transporter activity"/>
    <property type="evidence" value="ECO:0007669"/>
    <property type="project" value="InterPro"/>
</dbReference>
<keyword evidence="7" id="KW-1185">Reference proteome</keyword>
<gene>
    <name evidence="6" type="ORF">EBB79_12685</name>
</gene>
<dbReference type="Gene3D" id="1.20.1250.20">
    <property type="entry name" value="MFS general substrate transporter like domains"/>
    <property type="match status" value="1"/>
</dbReference>
<feature type="domain" description="Major facilitator superfamily (MFS) profile" evidence="5">
    <location>
        <begin position="208"/>
        <end position="396"/>
    </location>
</feature>
<keyword evidence="3 4" id="KW-0472">Membrane</keyword>
<feature type="transmembrane region" description="Helical" evidence="4">
    <location>
        <begin position="171"/>
        <end position="194"/>
    </location>
</feature>
<dbReference type="PROSITE" id="PS50850">
    <property type="entry name" value="MFS"/>
    <property type="match status" value="1"/>
</dbReference>
<feature type="transmembrane region" description="Helical" evidence="4">
    <location>
        <begin position="343"/>
        <end position="364"/>
    </location>
</feature>
<reference evidence="6 7" key="1">
    <citation type="submission" date="2018-10" db="EMBL/GenBank/DDBJ databases">
        <title>Parasedimentitalea marina sp. nov., a psychrophilic bacterium isolated from deep seawater of the New Britain Trench.</title>
        <authorList>
            <person name="Cao J."/>
        </authorList>
    </citation>
    <scope>NUCLEOTIDE SEQUENCE [LARGE SCALE GENOMIC DNA]</scope>
    <source>
        <strain evidence="6 7">W43</strain>
    </source>
</reference>
<dbReference type="InterPro" id="IPR011701">
    <property type="entry name" value="MFS"/>
</dbReference>
<organism evidence="6 7">
    <name type="scientific">Parasedimentitalea marina</name>
    <dbReference type="NCBI Taxonomy" id="2483033"/>
    <lineage>
        <taxon>Bacteria</taxon>
        <taxon>Pseudomonadati</taxon>
        <taxon>Pseudomonadota</taxon>
        <taxon>Alphaproteobacteria</taxon>
        <taxon>Rhodobacterales</taxon>
        <taxon>Paracoccaceae</taxon>
        <taxon>Parasedimentitalea</taxon>
    </lineage>
</organism>
<dbReference type="AlphaFoldDB" id="A0A3T0N3P1"/>
<feature type="transmembrane region" description="Helical" evidence="4">
    <location>
        <begin position="215"/>
        <end position="236"/>
    </location>
</feature>
<evidence type="ECO:0000256" key="3">
    <source>
        <dbReference type="ARBA" id="ARBA00023136"/>
    </source>
</evidence>
<dbReference type="PANTHER" id="PTHR23534:SF1">
    <property type="entry name" value="MAJOR FACILITATOR SUPERFAMILY PROTEIN"/>
    <property type="match status" value="1"/>
</dbReference>
<dbReference type="OrthoDB" id="8558006at2"/>
<dbReference type="InterPro" id="IPR020846">
    <property type="entry name" value="MFS_dom"/>
</dbReference>
<evidence type="ECO:0000256" key="4">
    <source>
        <dbReference type="SAM" id="Phobius"/>
    </source>
</evidence>
<feature type="transmembrane region" description="Helical" evidence="4">
    <location>
        <begin position="310"/>
        <end position="331"/>
    </location>
</feature>
<evidence type="ECO:0000256" key="1">
    <source>
        <dbReference type="ARBA" id="ARBA00022692"/>
    </source>
</evidence>
<dbReference type="Proteomes" id="UP000283063">
    <property type="component" value="Chromosome"/>
</dbReference>
<accession>A0A3T0N3P1</accession>
<sequence length="396" mass="41297">MSASYFGRNSSFAGLLTANTMLGSAMPMLIILGGLAGLTLAPTTALATLPASLQTLAGLLAAAPFSLLMGRFGRKTGFFLGGAFAIVGALIGTWALISGNFILLCVAHLALGAALACYQYFRFAAAEVVRSEWQPVAISLMLTSGLVAAFVGPQVFILAKDAFAPIPLAGAYAAIGMLSVIGLVPLAFVSIPTIKTRSRRTTGSRFAALSVLKQRPVRTAVGIGAISQGTMVFLMIPTPLAMIGCGFSEAIAGDVIRWHVVAMFAPSFFTGFLIKWFGTRRIAMTGLILLIMAAMGAVSGLSSVNFYGSLILLGVGWNFGFIGATTMLANVVSEDEKAVVQGLNDTIIALVSTLCAFVAGAIVAGFGWQVLAFVAVIILVVTICSVMFEKRQTVRQ</sequence>
<dbReference type="EMBL" id="CP033219">
    <property type="protein sequence ID" value="AZV78646.1"/>
    <property type="molecule type" value="Genomic_DNA"/>
</dbReference>
<feature type="transmembrane region" description="Helical" evidence="4">
    <location>
        <begin position="286"/>
        <end position="304"/>
    </location>
</feature>
<feature type="transmembrane region" description="Helical" evidence="4">
    <location>
        <begin position="256"/>
        <end position="274"/>
    </location>
</feature>
<feature type="transmembrane region" description="Helical" evidence="4">
    <location>
        <begin position="133"/>
        <end position="159"/>
    </location>
</feature>
<protein>
    <submittedName>
        <fullName evidence="6">MFS transporter</fullName>
    </submittedName>
</protein>
<feature type="transmembrane region" description="Helical" evidence="4">
    <location>
        <begin position="101"/>
        <end position="121"/>
    </location>
</feature>